<evidence type="ECO:0000259" key="2">
    <source>
        <dbReference type="Pfam" id="PF25072"/>
    </source>
</evidence>
<sequence>MIKDLHKLTTQITKRLSDFNKWRYLLVLIVPVSLLLFLLTTTTTRSVNYLSNLNSLLYNQSRYNNYENLDVKESRIAVCLVGGARRFELTGGSIIENVLKEYPNADLFLNSPLDENSFKFSMLNSVSRIGGIRIFKPEVMAETDEAVRVLTASNSPNGIQSVDHVEYDFDVLMDHAMHVF</sequence>
<accession>A0ABQ5CVE4</accession>
<evidence type="ECO:0000256" key="1">
    <source>
        <dbReference type="SAM" id="Phobius"/>
    </source>
</evidence>
<feature type="domain" description="DUF7796" evidence="2">
    <location>
        <begin position="72"/>
        <end position="161"/>
    </location>
</feature>
<protein>
    <recommendedName>
        <fullName evidence="2">DUF7796 domain-containing protein</fullName>
    </recommendedName>
</protein>
<evidence type="ECO:0000313" key="3">
    <source>
        <dbReference type="EMBL" id="GJT29893.1"/>
    </source>
</evidence>
<organism evidence="3 4">
    <name type="scientific">Tanacetum coccineum</name>
    <dbReference type="NCBI Taxonomy" id="301880"/>
    <lineage>
        <taxon>Eukaryota</taxon>
        <taxon>Viridiplantae</taxon>
        <taxon>Streptophyta</taxon>
        <taxon>Embryophyta</taxon>
        <taxon>Tracheophyta</taxon>
        <taxon>Spermatophyta</taxon>
        <taxon>Magnoliopsida</taxon>
        <taxon>eudicotyledons</taxon>
        <taxon>Gunneridae</taxon>
        <taxon>Pentapetalae</taxon>
        <taxon>asterids</taxon>
        <taxon>campanulids</taxon>
        <taxon>Asterales</taxon>
        <taxon>Asteraceae</taxon>
        <taxon>Asteroideae</taxon>
        <taxon>Anthemideae</taxon>
        <taxon>Anthemidinae</taxon>
        <taxon>Tanacetum</taxon>
    </lineage>
</organism>
<reference evidence="3" key="2">
    <citation type="submission" date="2022-01" db="EMBL/GenBank/DDBJ databases">
        <authorList>
            <person name="Yamashiro T."/>
            <person name="Shiraishi A."/>
            <person name="Satake H."/>
            <person name="Nakayama K."/>
        </authorList>
    </citation>
    <scope>NUCLEOTIDE SEQUENCE</scope>
</reference>
<keyword evidence="4" id="KW-1185">Reference proteome</keyword>
<dbReference type="Pfam" id="PF25072">
    <property type="entry name" value="DUF7796"/>
    <property type="match status" value="1"/>
</dbReference>
<dbReference type="EMBL" id="BQNB010014579">
    <property type="protein sequence ID" value="GJT29893.1"/>
    <property type="molecule type" value="Genomic_DNA"/>
</dbReference>
<dbReference type="PANTHER" id="PTHR35112:SF1">
    <property type="entry name" value="RING_FYVE_PHD ZINC FINGER SUPERFAMILY PROTEIN"/>
    <property type="match status" value="1"/>
</dbReference>
<evidence type="ECO:0000313" key="4">
    <source>
        <dbReference type="Proteomes" id="UP001151760"/>
    </source>
</evidence>
<feature type="transmembrane region" description="Helical" evidence="1">
    <location>
        <begin position="21"/>
        <end position="39"/>
    </location>
</feature>
<reference evidence="3" key="1">
    <citation type="journal article" date="2022" name="Int. J. Mol. Sci.">
        <title>Draft Genome of Tanacetum Coccineum: Genomic Comparison of Closely Related Tanacetum-Family Plants.</title>
        <authorList>
            <person name="Yamashiro T."/>
            <person name="Shiraishi A."/>
            <person name="Nakayama K."/>
            <person name="Satake H."/>
        </authorList>
    </citation>
    <scope>NUCLEOTIDE SEQUENCE</scope>
</reference>
<dbReference type="Proteomes" id="UP001151760">
    <property type="component" value="Unassembled WGS sequence"/>
</dbReference>
<comment type="caution">
    <text evidence="3">The sequence shown here is derived from an EMBL/GenBank/DDBJ whole genome shotgun (WGS) entry which is preliminary data.</text>
</comment>
<dbReference type="InterPro" id="IPR056698">
    <property type="entry name" value="DUF7796"/>
</dbReference>
<keyword evidence="1" id="KW-0472">Membrane</keyword>
<gene>
    <name evidence="3" type="ORF">Tco_0910168</name>
</gene>
<name>A0ABQ5CVE4_9ASTR</name>
<keyword evidence="1" id="KW-0812">Transmembrane</keyword>
<keyword evidence="1" id="KW-1133">Transmembrane helix</keyword>
<dbReference type="PANTHER" id="PTHR35112">
    <property type="entry name" value="OS08G0360500 PROTEIN"/>
    <property type="match status" value="1"/>
</dbReference>
<proteinExistence type="predicted"/>